<dbReference type="Proteomes" id="UP000030746">
    <property type="component" value="Unassembled WGS sequence"/>
</dbReference>
<organism evidence="2 3">
    <name type="scientific">Lottia gigantea</name>
    <name type="common">Giant owl limpet</name>
    <dbReference type="NCBI Taxonomy" id="225164"/>
    <lineage>
        <taxon>Eukaryota</taxon>
        <taxon>Metazoa</taxon>
        <taxon>Spiralia</taxon>
        <taxon>Lophotrochozoa</taxon>
        <taxon>Mollusca</taxon>
        <taxon>Gastropoda</taxon>
        <taxon>Patellogastropoda</taxon>
        <taxon>Lottioidea</taxon>
        <taxon>Lottiidae</taxon>
        <taxon>Lottia</taxon>
    </lineage>
</organism>
<dbReference type="RefSeq" id="XP_009061473.1">
    <property type="nucleotide sequence ID" value="XM_009063225.1"/>
</dbReference>
<accession>V3ZZ28</accession>
<gene>
    <name evidence="2" type="ORF">LOTGIDRAFT_234871</name>
</gene>
<dbReference type="EMBL" id="KB202823">
    <property type="protein sequence ID" value="ESO87870.1"/>
    <property type="molecule type" value="Genomic_DNA"/>
</dbReference>
<evidence type="ECO:0000313" key="2">
    <source>
        <dbReference type="EMBL" id="ESO87870.1"/>
    </source>
</evidence>
<feature type="compositionally biased region" description="Low complexity" evidence="1">
    <location>
        <begin position="210"/>
        <end position="225"/>
    </location>
</feature>
<feature type="compositionally biased region" description="Basic and acidic residues" evidence="1">
    <location>
        <begin position="70"/>
        <end position="92"/>
    </location>
</feature>
<dbReference type="HOGENOM" id="CLU_702634_0_0_1"/>
<dbReference type="KEGG" id="lgi:LOTGIDRAFT_234871"/>
<keyword evidence="3" id="KW-1185">Reference proteome</keyword>
<protein>
    <submittedName>
        <fullName evidence="2">Uncharacterized protein</fullName>
    </submittedName>
</protein>
<sequence>MDTEEANKFINSLVKNLQVLCHGHVSFDSSIQVIGHLYLNVDSQTNIDYIVNEKVCKSDNSSTMFVSKSYHSEPQKKEKKNTEKNQTRERRSSSQSETSNDDQNQRNDRLGFGSNYGDVHQPHLHQKTSTPMRRPLHHPMEGPSMKMPRLSHPQSPMSPSNIGSRNSSHPGLRLDNRNAMGDNSSHQFDLSRLQQSNISETSFHLQPHISSNNSQRNTSSSSPSSKTVPVVKQEPVQIDLSNVKSEPQDDDGGTEDMGNEMSNEEFLASLHDKTSSIYPVALHSNETSASNSQLDFNLPISFQQGAGGAGPSFAPDGSAVKSYDFNSLFRTKRRTFIDKHQKKELCLFKEENPNATGKEVTDFFTNRFGVEIPYDTLYKIIKNKHRWLNESDD</sequence>
<feature type="compositionally biased region" description="Low complexity" evidence="1">
    <location>
        <begin position="93"/>
        <end position="102"/>
    </location>
</feature>
<evidence type="ECO:0000313" key="3">
    <source>
        <dbReference type="Proteomes" id="UP000030746"/>
    </source>
</evidence>
<evidence type="ECO:0000256" key="1">
    <source>
        <dbReference type="SAM" id="MobiDB-lite"/>
    </source>
</evidence>
<proteinExistence type="predicted"/>
<dbReference type="CTD" id="20249664"/>
<feature type="region of interest" description="Disordered" evidence="1">
    <location>
        <begin position="66"/>
        <end position="188"/>
    </location>
</feature>
<reference evidence="2 3" key="1">
    <citation type="journal article" date="2013" name="Nature">
        <title>Insights into bilaterian evolution from three spiralian genomes.</title>
        <authorList>
            <person name="Simakov O."/>
            <person name="Marletaz F."/>
            <person name="Cho S.J."/>
            <person name="Edsinger-Gonzales E."/>
            <person name="Havlak P."/>
            <person name="Hellsten U."/>
            <person name="Kuo D.H."/>
            <person name="Larsson T."/>
            <person name="Lv J."/>
            <person name="Arendt D."/>
            <person name="Savage R."/>
            <person name="Osoegawa K."/>
            <person name="de Jong P."/>
            <person name="Grimwood J."/>
            <person name="Chapman J.A."/>
            <person name="Shapiro H."/>
            <person name="Aerts A."/>
            <person name="Otillar R.P."/>
            <person name="Terry A.Y."/>
            <person name="Boore J.L."/>
            <person name="Grigoriev I.V."/>
            <person name="Lindberg D.R."/>
            <person name="Seaver E.C."/>
            <person name="Weisblat D.A."/>
            <person name="Putnam N.H."/>
            <person name="Rokhsar D.S."/>
        </authorList>
    </citation>
    <scope>NUCLEOTIDE SEQUENCE [LARGE SCALE GENOMIC DNA]</scope>
</reference>
<dbReference type="GeneID" id="20249664"/>
<feature type="region of interest" description="Disordered" evidence="1">
    <location>
        <begin position="204"/>
        <end position="259"/>
    </location>
</feature>
<dbReference type="AlphaFoldDB" id="V3ZZ28"/>
<dbReference type="OrthoDB" id="6162283at2759"/>
<feature type="compositionally biased region" description="Acidic residues" evidence="1">
    <location>
        <begin position="248"/>
        <end position="258"/>
    </location>
</feature>
<name>V3ZZ28_LOTGI</name>
<dbReference type="Gene3D" id="1.10.10.60">
    <property type="entry name" value="Homeodomain-like"/>
    <property type="match status" value="1"/>
</dbReference>
<feature type="compositionally biased region" description="Polar residues" evidence="1">
    <location>
        <begin position="152"/>
        <end position="169"/>
    </location>
</feature>